<proteinExistence type="inferred from homology"/>
<evidence type="ECO:0000256" key="6">
    <source>
        <dbReference type="ARBA" id="ARBA00023134"/>
    </source>
</evidence>
<sequence>MKTMPICKAETPMVFFFRLGSLPVSKSQLMNTLINDRHSTFFHRNCPGSTKSRLLMDGVAEIACYDDKWTELKALKKKHNKSDLLTSKQTELEEISKKLQSATFGLEHIFREMGQIYEAHRAVQAESRAVKPKHTNTDWSKYPELAADLMISGHPVELMDGDAGHVPLTWISGFLDEVIKKLGDQRVFVLSVLGLQSSGKSTMLNAMFGLQFAVSAGRCTKGAFMQLVKVSEEIKKDFQFDYFLVVDTEGLRALELAGNSTRHHDNALATFVVGLGSLTLINIFGENPADMQDVLQIVVQAFMRMKKVKLSPSCVFKQSLDAIMSKPVATRGYSSTYLQEVAKTVQDTVTEFESNKKCAFKKEFTVDLLLYVFDTACSWLSQSHKKYKTSNDALTYLESKKTEYYNIFSSFCKGNSSAVVFGEMICGKLKVSIVEAVCNKVAIDLAGEMRCTFPAFNGNRLNLEKHVLKSLAEKEDFDAFITYIRNPRKQVEAFIKEKVNTHMLGEHKDKTLSILRKNEEDINKLVIHALNVTTKKVKTQRGDTDMWEKEFSSLLSDKLTLDAISIQNFKDIKNFDFLQETIEKGLVSITKMKSQLSLDKMKEFRLRPDQILIDQLCNCCWETCPFCAAVCTNTIKDHSPEDHSVPFHRSQAINGWHYRNTEILCVDFCTTQVASEGSFYPCHDSNHTIPFKKYRTAGPPYENWSITPDESKL</sequence>
<dbReference type="InterPro" id="IPR057365">
    <property type="entry name" value="URGCP"/>
</dbReference>
<comment type="similarity">
    <text evidence="3">Belongs to the TRAFAC class dynamin-like GTPase superfamily. Very large inducible GTPase (VLIG) family.</text>
</comment>
<evidence type="ECO:0000256" key="3">
    <source>
        <dbReference type="ARBA" id="ARBA00006828"/>
    </source>
</evidence>
<keyword evidence="6" id="KW-0342">GTP-binding</keyword>
<keyword evidence="7" id="KW-0539">Nucleus</keyword>
<keyword evidence="5" id="KW-0547">Nucleotide-binding</keyword>
<dbReference type="PANTHER" id="PTHR22796">
    <property type="entry name" value="URG4-RELATED"/>
    <property type="match status" value="1"/>
</dbReference>
<dbReference type="PANTHER" id="PTHR22796:SF6">
    <property type="entry name" value="INTERFERON-INDUCED VERY LARGE GTPASE 1-RELATED"/>
    <property type="match status" value="1"/>
</dbReference>
<dbReference type="AlphaFoldDB" id="A0A9Y3VY52"/>
<name>A0A9Y3VY52_9CICH</name>
<dbReference type="InterPro" id="IPR027417">
    <property type="entry name" value="P-loop_NTPase"/>
</dbReference>
<feature type="non-terminal residue" evidence="10">
    <location>
        <position position="713"/>
    </location>
</feature>
<accession>A0A9Y3VY52</accession>
<dbReference type="Gene3D" id="3.40.50.300">
    <property type="entry name" value="P-loop containing nucleotide triphosphate hydrolases"/>
    <property type="match status" value="1"/>
</dbReference>
<feature type="domain" description="VLIG-type G" evidence="8">
    <location>
        <begin position="184"/>
        <end position="316"/>
    </location>
</feature>
<evidence type="ECO:0000256" key="2">
    <source>
        <dbReference type="ARBA" id="ARBA00004496"/>
    </source>
</evidence>
<reference evidence="10" key="1">
    <citation type="submission" date="2025-08" db="UniProtKB">
        <authorList>
            <consortium name="RefSeq"/>
        </authorList>
    </citation>
    <scope>IDENTIFICATION</scope>
</reference>
<dbReference type="Proteomes" id="UP000695023">
    <property type="component" value="Unplaced"/>
</dbReference>
<protein>
    <submittedName>
        <fullName evidence="10">Interferon-induced very large GTPase 1-like</fullName>
    </submittedName>
</protein>
<evidence type="ECO:0000313" key="10">
    <source>
        <dbReference type="RefSeq" id="XP_005754860.1"/>
    </source>
</evidence>
<dbReference type="InterPro" id="IPR030383">
    <property type="entry name" value="G_VLIG_dom"/>
</dbReference>
<organism evidence="9 10">
    <name type="scientific">Pundamilia nyererei</name>
    <dbReference type="NCBI Taxonomy" id="303518"/>
    <lineage>
        <taxon>Eukaryota</taxon>
        <taxon>Metazoa</taxon>
        <taxon>Chordata</taxon>
        <taxon>Craniata</taxon>
        <taxon>Vertebrata</taxon>
        <taxon>Euteleostomi</taxon>
        <taxon>Actinopterygii</taxon>
        <taxon>Neopterygii</taxon>
        <taxon>Teleostei</taxon>
        <taxon>Neoteleostei</taxon>
        <taxon>Acanthomorphata</taxon>
        <taxon>Ovalentaria</taxon>
        <taxon>Cichlomorphae</taxon>
        <taxon>Cichliformes</taxon>
        <taxon>Cichlidae</taxon>
        <taxon>African cichlids</taxon>
        <taxon>Pseudocrenilabrinae</taxon>
        <taxon>Haplochromini</taxon>
        <taxon>Pundamilia</taxon>
    </lineage>
</organism>
<evidence type="ECO:0000256" key="1">
    <source>
        <dbReference type="ARBA" id="ARBA00004123"/>
    </source>
</evidence>
<dbReference type="Pfam" id="PF25683">
    <property type="entry name" value="URGCP_GTPase"/>
    <property type="match status" value="1"/>
</dbReference>
<dbReference type="GO" id="GO:0005525">
    <property type="term" value="F:GTP binding"/>
    <property type="evidence" value="ECO:0007669"/>
    <property type="project" value="UniProtKB-KW"/>
</dbReference>
<dbReference type="GeneID" id="102208501"/>
<evidence type="ECO:0000313" key="9">
    <source>
        <dbReference type="Proteomes" id="UP000695023"/>
    </source>
</evidence>
<keyword evidence="4" id="KW-0963">Cytoplasm</keyword>
<evidence type="ECO:0000256" key="7">
    <source>
        <dbReference type="ARBA" id="ARBA00023242"/>
    </source>
</evidence>
<evidence type="ECO:0000259" key="8">
    <source>
        <dbReference type="PROSITE" id="PS51717"/>
    </source>
</evidence>
<evidence type="ECO:0000256" key="4">
    <source>
        <dbReference type="ARBA" id="ARBA00022490"/>
    </source>
</evidence>
<gene>
    <name evidence="10" type="primary">LOC102208501</name>
</gene>
<evidence type="ECO:0000256" key="5">
    <source>
        <dbReference type="ARBA" id="ARBA00022741"/>
    </source>
</evidence>
<dbReference type="SUPFAM" id="SSF52540">
    <property type="entry name" value="P-loop containing nucleoside triphosphate hydrolases"/>
    <property type="match status" value="1"/>
</dbReference>
<dbReference type="GO" id="GO:0005737">
    <property type="term" value="C:cytoplasm"/>
    <property type="evidence" value="ECO:0007669"/>
    <property type="project" value="UniProtKB-SubCell"/>
</dbReference>
<dbReference type="GO" id="GO:0005634">
    <property type="term" value="C:nucleus"/>
    <property type="evidence" value="ECO:0007669"/>
    <property type="project" value="UniProtKB-SubCell"/>
</dbReference>
<comment type="subcellular location">
    <subcellularLocation>
        <location evidence="2">Cytoplasm</location>
    </subcellularLocation>
    <subcellularLocation>
        <location evidence="1">Nucleus</location>
    </subcellularLocation>
</comment>
<dbReference type="Pfam" id="PF25496">
    <property type="entry name" value="URGCP"/>
    <property type="match status" value="1"/>
</dbReference>
<keyword evidence="9" id="KW-1185">Reference proteome</keyword>
<dbReference type="RefSeq" id="XP_005754860.1">
    <property type="nucleotide sequence ID" value="XM_005754803.1"/>
</dbReference>
<dbReference type="PROSITE" id="PS51717">
    <property type="entry name" value="G_VLIG"/>
    <property type="match status" value="1"/>
</dbReference>